<proteinExistence type="inferred from homology"/>
<sequence>MVGPVSIGVIATVAIIIFGPKKLPELGRAMGSTLREFKSATKGLTDDDFDSTKEKKETIEEAKVVATVEEPVIITKKVTTEENK</sequence>
<evidence type="ECO:0000256" key="8">
    <source>
        <dbReference type="ARBA" id="ARBA00023136"/>
    </source>
</evidence>
<dbReference type="InterPro" id="IPR006312">
    <property type="entry name" value="TatA/E"/>
</dbReference>
<dbReference type="EMBL" id="QFVR01000019">
    <property type="protein sequence ID" value="PWI24555.1"/>
    <property type="molecule type" value="Genomic_DNA"/>
</dbReference>
<keyword evidence="6 9" id="KW-1133">Transmembrane helix</keyword>
<gene>
    <name evidence="9" type="primary">tatA</name>
    <name evidence="10" type="ORF">DEX24_12685</name>
</gene>
<dbReference type="GO" id="GO:0043953">
    <property type="term" value="P:protein transport by the Tat complex"/>
    <property type="evidence" value="ECO:0007669"/>
    <property type="project" value="UniProtKB-UniRule"/>
</dbReference>
<evidence type="ECO:0000256" key="2">
    <source>
        <dbReference type="ARBA" id="ARBA00022448"/>
    </source>
</evidence>
<accession>A0A2U3AJ28</accession>
<dbReference type="Proteomes" id="UP000245938">
    <property type="component" value="Unassembled WGS sequence"/>
</dbReference>
<protein>
    <recommendedName>
        <fullName evidence="9">Sec-independent protein translocase protein TatA</fullName>
    </recommendedName>
</protein>
<evidence type="ECO:0000256" key="6">
    <source>
        <dbReference type="ARBA" id="ARBA00022989"/>
    </source>
</evidence>
<evidence type="ECO:0000256" key="7">
    <source>
        <dbReference type="ARBA" id="ARBA00023010"/>
    </source>
</evidence>
<dbReference type="GO" id="GO:0008320">
    <property type="term" value="F:protein transmembrane transporter activity"/>
    <property type="evidence" value="ECO:0007669"/>
    <property type="project" value="UniProtKB-UniRule"/>
</dbReference>
<dbReference type="PANTHER" id="PTHR42982">
    <property type="entry name" value="SEC-INDEPENDENT PROTEIN TRANSLOCASE PROTEIN TATA"/>
    <property type="match status" value="1"/>
</dbReference>
<comment type="subcellular location">
    <subcellularLocation>
        <location evidence="1 9">Cell membrane</location>
        <topology evidence="1 9">Single-pass membrane protein</topology>
    </subcellularLocation>
</comment>
<keyword evidence="3 9" id="KW-1003">Cell membrane</keyword>
<reference evidence="10 11" key="1">
    <citation type="submission" date="2018-05" db="EMBL/GenBank/DDBJ databases">
        <title>Kurthia sibirica genome sequence.</title>
        <authorList>
            <person name="Maclea K.S."/>
            <person name="Goen A.E."/>
        </authorList>
    </citation>
    <scope>NUCLEOTIDE SEQUENCE [LARGE SCALE GENOMIC DNA]</scope>
    <source>
        <strain evidence="10 11">ATCC 49154</strain>
    </source>
</reference>
<evidence type="ECO:0000256" key="4">
    <source>
        <dbReference type="ARBA" id="ARBA00022692"/>
    </source>
</evidence>
<comment type="subunit">
    <text evidence="9">Forms a complex with TatC.</text>
</comment>
<name>A0A2U3AJ28_9BACL</name>
<dbReference type="Pfam" id="PF02416">
    <property type="entry name" value="TatA_B_E"/>
    <property type="match status" value="1"/>
</dbReference>
<dbReference type="NCBIfam" id="TIGR01411">
    <property type="entry name" value="tatAE"/>
    <property type="match status" value="1"/>
</dbReference>
<dbReference type="HAMAP" id="MF_00236">
    <property type="entry name" value="TatA_E"/>
    <property type="match status" value="1"/>
</dbReference>
<dbReference type="AlphaFoldDB" id="A0A2U3AJ28"/>
<evidence type="ECO:0000256" key="5">
    <source>
        <dbReference type="ARBA" id="ARBA00022927"/>
    </source>
</evidence>
<dbReference type="RefSeq" id="WP_109306782.1">
    <property type="nucleotide sequence ID" value="NZ_BJUF01000010.1"/>
</dbReference>
<dbReference type="InterPro" id="IPR003369">
    <property type="entry name" value="TatA/B/E"/>
</dbReference>
<evidence type="ECO:0000313" key="11">
    <source>
        <dbReference type="Proteomes" id="UP000245938"/>
    </source>
</evidence>
<comment type="caution">
    <text evidence="10">The sequence shown here is derived from an EMBL/GenBank/DDBJ whole genome shotgun (WGS) entry which is preliminary data.</text>
</comment>
<dbReference type="Gene3D" id="1.20.5.3310">
    <property type="match status" value="1"/>
</dbReference>
<evidence type="ECO:0000256" key="1">
    <source>
        <dbReference type="ARBA" id="ARBA00004162"/>
    </source>
</evidence>
<organism evidence="10 11">
    <name type="scientific">Kurthia sibirica</name>
    <dbReference type="NCBI Taxonomy" id="202750"/>
    <lineage>
        <taxon>Bacteria</taxon>
        <taxon>Bacillati</taxon>
        <taxon>Bacillota</taxon>
        <taxon>Bacilli</taxon>
        <taxon>Bacillales</taxon>
        <taxon>Caryophanaceae</taxon>
        <taxon>Kurthia</taxon>
    </lineage>
</organism>
<keyword evidence="2 9" id="KW-0813">Transport</keyword>
<evidence type="ECO:0000256" key="3">
    <source>
        <dbReference type="ARBA" id="ARBA00022475"/>
    </source>
</evidence>
<keyword evidence="5 9" id="KW-0653">Protein transport</keyword>
<evidence type="ECO:0000313" key="10">
    <source>
        <dbReference type="EMBL" id="PWI24555.1"/>
    </source>
</evidence>
<keyword evidence="7 9" id="KW-0811">Translocation</keyword>
<comment type="function">
    <text evidence="9">Part of the twin-arginine translocation (Tat) system that transports large folded proteins containing a characteristic twin-arginine motif in their signal peptide across membranes. TatA could form the protein-conducting channel of the Tat system.</text>
</comment>
<keyword evidence="8 9" id="KW-0472">Membrane</keyword>
<comment type="similarity">
    <text evidence="9">Belongs to the TatA/E family.</text>
</comment>
<dbReference type="GO" id="GO:0033281">
    <property type="term" value="C:TAT protein transport complex"/>
    <property type="evidence" value="ECO:0007669"/>
    <property type="project" value="UniProtKB-UniRule"/>
</dbReference>
<keyword evidence="4 9" id="KW-0812">Transmembrane</keyword>
<dbReference type="PANTHER" id="PTHR42982:SF1">
    <property type="entry name" value="SEC-INDEPENDENT PROTEIN TRANSLOCASE PROTEIN TATA"/>
    <property type="match status" value="1"/>
</dbReference>
<dbReference type="OrthoDB" id="9800908at2"/>
<dbReference type="NCBIfam" id="NF011430">
    <property type="entry name" value="PRK14861.1"/>
    <property type="match status" value="1"/>
</dbReference>
<evidence type="ECO:0000256" key="9">
    <source>
        <dbReference type="HAMAP-Rule" id="MF_00236"/>
    </source>
</evidence>
<keyword evidence="11" id="KW-1185">Reference proteome</keyword>